<evidence type="ECO:0000313" key="5">
    <source>
        <dbReference type="Proteomes" id="UP000028828"/>
    </source>
</evidence>
<reference evidence="4 5" key="1">
    <citation type="submission" date="2014-03" db="EMBL/GenBank/DDBJ databases">
        <authorList>
            <person name="Sibley D."/>
            <person name="Venepally P."/>
            <person name="Karamycheva S."/>
            <person name="Hadjithomas M."/>
            <person name="Khan A."/>
            <person name="Brunk B."/>
            <person name="Roos D."/>
            <person name="Caler E."/>
            <person name="Lorenzi H."/>
        </authorList>
    </citation>
    <scope>NUCLEOTIDE SEQUENCE [LARGE SCALE GENOMIC DNA]</scope>
    <source>
        <strain evidence="5">p89</strain>
    </source>
</reference>
<evidence type="ECO:0000256" key="2">
    <source>
        <dbReference type="SAM" id="SignalP"/>
    </source>
</evidence>
<dbReference type="VEuPathDB" id="ToxoDB:TGP89_235130"/>
<protein>
    <submittedName>
        <fullName evidence="4">Transmembrane protein</fullName>
    </submittedName>
</protein>
<keyword evidence="4" id="KW-0472">Membrane</keyword>
<keyword evidence="2" id="KW-0732">Signal</keyword>
<feature type="compositionally biased region" description="Basic and acidic residues" evidence="1">
    <location>
        <begin position="385"/>
        <end position="399"/>
    </location>
</feature>
<dbReference type="SMR" id="A0A086JYZ5"/>
<feature type="compositionally biased region" description="Basic and acidic residues" evidence="1">
    <location>
        <begin position="454"/>
        <end position="475"/>
    </location>
</feature>
<dbReference type="Proteomes" id="UP000028828">
    <property type="component" value="Unassembled WGS sequence"/>
</dbReference>
<feature type="chain" id="PRO_5001808785" evidence="2">
    <location>
        <begin position="26"/>
        <end position="487"/>
    </location>
</feature>
<dbReference type="OrthoDB" id="359169at2759"/>
<feature type="domain" description="CERLI1-like PH" evidence="3">
    <location>
        <begin position="225"/>
        <end position="334"/>
    </location>
</feature>
<accession>A0A086JYZ5</accession>
<feature type="signal peptide" evidence="2">
    <location>
        <begin position="1"/>
        <end position="25"/>
    </location>
</feature>
<proteinExistence type="predicted"/>
<dbReference type="AlphaFoldDB" id="A0A086JYZ5"/>
<dbReference type="InterPro" id="IPR056293">
    <property type="entry name" value="PH_CERLI1"/>
</dbReference>
<evidence type="ECO:0000313" key="4">
    <source>
        <dbReference type="EMBL" id="KFG37363.1"/>
    </source>
</evidence>
<feature type="region of interest" description="Disordered" evidence="1">
    <location>
        <begin position="337"/>
        <end position="487"/>
    </location>
</feature>
<gene>
    <name evidence="4" type="ORF">TGP89_235130</name>
</gene>
<comment type="caution">
    <text evidence="4">The sequence shown here is derived from an EMBL/GenBank/DDBJ whole genome shotgun (WGS) entry which is preliminary data.</text>
</comment>
<sequence>MFVLDPAAICCCAVTCCCGVGSVCAYRKRQSIPHPSECALIGKMYRLCGCHDHDKFDVLIEIHEIHDLTQSGKFFVEVHAGRSEERTGVCSAKKGRVEIQERVNIHVRQADKTLTVRVKKQGLTSTEAIGDAVIGVKSELIDGAFPKRQSFFCQKDGKTACKIVLSFHRLDTGNVSLGDFQMSPLLHQALLIAQSEAEARGETLQVDILNMTEVERLRFLSKVLEGPLKQMSSIGGAWKNLYFRAAERRNGKWEWQYWSSKDDCMSGIKKRGAYSFMAISLVLPDKHDRHCFYIRYHDTGGVHDLFFKRVDRDRNLWSDGLFEFIEKLREYLEKHPEVAMSGRGGHSSRREKKKEGDVGGSRTPRKRDGKALTPRTGASDDAGDDGIRGRSPRGSDRRALSHRSFVDPAELAEKRRVLSPRETAADEMTRPRASVLKGRMIEGLMYDRSLQPGEKNEEASEADERPRERTEGVEYEREEEQPLLFTQ</sequence>
<evidence type="ECO:0000259" key="3">
    <source>
        <dbReference type="Pfam" id="PF23634"/>
    </source>
</evidence>
<evidence type="ECO:0000256" key="1">
    <source>
        <dbReference type="SAM" id="MobiDB-lite"/>
    </source>
</evidence>
<keyword evidence="4" id="KW-0812">Transmembrane</keyword>
<dbReference type="Pfam" id="PF23634">
    <property type="entry name" value="PH_CERLI1"/>
    <property type="match status" value="1"/>
</dbReference>
<name>A0A086JYZ5_TOXGO</name>
<organism evidence="4 5">
    <name type="scientific">Toxoplasma gondii p89</name>
    <dbReference type="NCBI Taxonomy" id="943119"/>
    <lineage>
        <taxon>Eukaryota</taxon>
        <taxon>Sar</taxon>
        <taxon>Alveolata</taxon>
        <taxon>Apicomplexa</taxon>
        <taxon>Conoidasida</taxon>
        <taxon>Coccidia</taxon>
        <taxon>Eucoccidiorida</taxon>
        <taxon>Eimeriorina</taxon>
        <taxon>Sarcocystidae</taxon>
        <taxon>Toxoplasma</taxon>
    </lineage>
</organism>
<dbReference type="EMBL" id="AEYI02001448">
    <property type="protein sequence ID" value="KFG37363.1"/>
    <property type="molecule type" value="Genomic_DNA"/>
</dbReference>